<accession>A0A7J6HYF6</accession>
<gene>
    <name evidence="1" type="ORF">G4B88_019502</name>
</gene>
<organism evidence="1 2">
    <name type="scientific">Cannabis sativa</name>
    <name type="common">Hemp</name>
    <name type="synonym">Marijuana</name>
    <dbReference type="NCBI Taxonomy" id="3483"/>
    <lineage>
        <taxon>Eukaryota</taxon>
        <taxon>Viridiplantae</taxon>
        <taxon>Streptophyta</taxon>
        <taxon>Embryophyta</taxon>
        <taxon>Tracheophyta</taxon>
        <taxon>Spermatophyta</taxon>
        <taxon>Magnoliopsida</taxon>
        <taxon>eudicotyledons</taxon>
        <taxon>Gunneridae</taxon>
        <taxon>Pentapetalae</taxon>
        <taxon>rosids</taxon>
        <taxon>fabids</taxon>
        <taxon>Rosales</taxon>
        <taxon>Cannabaceae</taxon>
        <taxon>Cannabis</taxon>
    </lineage>
</organism>
<proteinExistence type="predicted"/>
<dbReference type="AlphaFoldDB" id="A0A7J6HYF6"/>
<dbReference type="EMBL" id="JAATIQ010000019">
    <property type="protein sequence ID" value="KAF4400293.1"/>
    <property type="molecule type" value="Genomic_DNA"/>
</dbReference>
<keyword evidence="2" id="KW-1185">Reference proteome</keyword>
<protein>
    <submittedName>
        <fullName evidence="1">Uncharacterized protein</fullName>
    </submittedName>
</protein>
<evidence type="ECO:0000313" key="1">
    <source>
        <dbReference type="EMBL" id="KAF4400293.1"/>
    </source>
</evidence>
<name>A0A7J6HYF6_CANSA</name>
<comment type="caution">
    <text evidence="1">The sequence shown here is derived from an EMBL/GenBank/DDBJ whole genome shotgun (WGS) entry which is preliminary data.</text>
</comment>
<dbReference type="Proteomes" id="UP000583929">
    <property type="component" value="Unassembled WGS sequence"/>
</dbReference>
<sequence>MPLKQTKSLEVNTLNKSKVKQRRMARCLSSKAYKPIFRLIHRQSNLNFFNQHHSVKPLFRVERPRHHWNASTHCFQHRVPTAVTHKPAYRVMTQNLHLFYPILHHHSLLLSSIQEPVRINGPMQWIGGVRPSGTQEPSNMALMALGSSDSKVFTMIPPRMQENYHRPCHGGRAKASPCQKTAEAELQEYGGGSSGNFCEGWANKERQLSQKPMRCRI</sequence>
<reference evidence="1 2" key="1">
    <citation type="journal article" date="2020" name="bioRxiv">
        <title>Sequence and annotation of 42 cannabis genomes reveals extensive copy number variation in cannabinoid synthesis and pathogen resistance genes.</title>
        <authorList>
            <person name="Mckernan K.J."/>
            <person name="Helbert Y."/>
            <person name="Kane L.T."/>
            <person name="Ebling H."/>
            <person name="Zhang L."/>
            <person name="Liu B."/>
            <person name="Eaton Z."/>
            <person name="Mclaughlin S."/>
            <person name="Kingan S."/>
            <person name="Baybayan P."/>
            <person name="Concepcion G."/>
            <person name="Jordan M."/>
            <person name="Riva A."/>
            <person name="Barbazuk W."/>
            <person name="Harkins T."/>
        </authorList>
    </citation>
    <scope>NUCLEOTIDE SEQUENCE [LARGE SCALE GENOMIC DNA]</scope>
    <source>
        <strain evidence="2">cv. Jamaican Lion 4</strain>
        <tissue evidence="1">Leaf</tissue>
    </source>
</reference>
<evidence type="ECO:0000313" key="2">
    <source>
        <dbReference type="Proteomes" id="UP000583929"/>
    </source>
</evidence>